<comment type="caution">
    <text evidence="3">The sequence shown here is derived from an EMBL/GenBank/DDBJ whole genome shotgun (WGS) entry which is preliminary data.</text>
</comment>
<protein>
    <submittedName>
        <fullName evidence="3">ImmA/IrrE family metallo-endopeptidase</fullName>
    </submittedName>
</protein>
<evidence type="ECO:0000259" key="2">
    <source>
        <dbReference type="Pfam" id="PF06114"/>
    </source>
</evidence>
<dbReference type="Proteomes" id="UP000641152">
    <property type="component" value="Unassembled WGS sequence"/>
</dbReference>
<feature type="domain" description="IrrE N-terminal-like" evidence="2">
    <location>
        <begin position="296"/>
        <end position="418"/>
    </location>
</feature>
<dbReference type="PANTHER" id="PTHR43236">
    <property type="entry name" value="ANTITOXIN HIGA1"/>
    <property type="match status" value="1"/>
</dbReference>
<evidence type="ECO:0000259" key="1">
    <source>
        <dbReference type="Pfam" id="PF04471"/>
    </source>
</evidence>
<dbReference type="InterPro" id="IPR011335">
    <property type="entry name" value="Restrct_endonuc-II-like"/>
</dbReference>
<dbReference type="PANTHER" id="PTHR43236:SF1">
    <property type="entry name" value="BLL7220 PROTEIN"/>
    <property type="match status" value="1"/>
</dbReference>
<sequence>MDTTVKGNQLEDQVYALFSKMISEGQFPARSEHCQIYKKKGYYSKDRENEIIFDISIEIRFPGQSTLFMLVLIECKNYNHRVPVDDVEEFFAKVEQVSPSNTKSIVVSTNAFQEGTFKFAKSKGMALLRYFDPEEHDWVLTRSPSITAPWNIANSSFSNTYKGLHLQDYVSRYFDFYGFIGGTYMNSLNQFFNEIVQLDSDRKVAELLEGLRCETQSNTYLVSYRETEEIESLSQDILKKVNYVDGAAPLDEICESLAIGLGLEVRRTANLAKGVLGTISFNPPIIQIDDVQAGGEPRIRFTVAHELGHFILGHQRYMTKEKCHKQDIEPESAEDICIKDIARMEWQANYFASCLLLPSEQLLMSFRSELTKRAVVDRGYGLLYLDDQPCNVDAYYAVTTPIMNKFNVSRSAIKIRLKHLGLLSENTSLRRLKTTSTFWSVGDS</sequence>
<dbReference type="Pfam" id="PF06114">
    <property type="entry name" value="Peptidase_M78"/>
    <property type="match status" value="1"/>
</dbReference>
<dbReference type="Pfam" id="PF04471">
    <property type="entry name" value="Mrr_cat"/>
    <property type="match status" value="1"/>
</dbReference>
<keyword evidence="4" id="KW-1185">Reference proteome</keyword>
<dbReference type="SUPFAM" id="SSF52980">
    <property type="entry name" value="Restriction endonuclease-like"/>
    <property type="match status" value="1"/>
</dbReference>
<evidence type="ECO:0000313" key="4">
    <source>
        <dbReference type="Proteomes" id="UP000641152"/>
    </source>
</evidence>
<gene>
    <name evidence="3" type="ORF">EBB_03435</name>
</gene>
<dbReference type="InterPro" id="IPR010359">
    <property type="entry name" value="IrrE_HExxH"/>
</dbReference>
<reference evidence="3 4" key="1">
    <citation type="submission" date="2020-09" db="EMBL/GenBank/DDBJ databases">
        <title>Methylomonas albis sp. nov. and Methylomonas fluvii sp. nov.: Two cold-adapted methanotrophs from the River Elbe and an amended description of Methylovulum psychrotolerans strain Eb1.</title>
        <authorList>
            <person name="Bussmann I.K."/>
            <person name="Klings K.-W."/>
            <person name="Warnstedt J."/>
            <person name="Hoppert M."/>
            <person name="Saborowski A."/>
            <person name="Horn F."/>
            <person name="Liebner S."/>
        </authorList>
    </citation>
    <scope>NUCLEOTIDE SEQUENCE [LARGE SCALE GENOMIC DNA]</scope>
    <source>
        <strain evidence="3 4">EbB</strain>
    </source>
</reference>
<proteinExistence type="predicted"/>
<dbReference type="EMBL" id="JACXST010000001">
    <property type="protein sequence ID" value="MBD9359613.1"/>
    <property type="molecule type" value="Genomic_DNA"/>
</dbReference>
<dbReference type="Gene3D" id="1.10.10.2910">
    <property type="match status" value="1"/>
</dbReference>
<organism evidence="3 4">
    <name type="scientific">Methylomonas fluvii</name>
    <dbReference type="NCBI Taxonomy" id="1854564"/>
    <lineage>
        <taxon>Bacteria</taxon>
        <taxon>Pseudomonadati</taxon>
        <taxon>Pseudomonadota</taxon>
        <taxon>Gammaproteobacteria</taxon>
        <taxon>Methylococcales</taxon>
        <taxon>Methylococcaceae</taxon>
        <taxon>Methylomonas</taxon>
    </lineage>
</organism>
<dbReference type="InterPro" id="IPR007560">
    <property type="entry name" value="Restrct_endonuc_IV_Mrr"/>
</dbReference>
<evidence type="ECO:0000313" key="3">
    <source>
        <dbReference type="EMBL" id="MBD9359613.1"/>
    </source>
</evidence>
<dbReference type="RefSeq" id="WP_192392477.1">
    <property type="nucleotide sequence ID" value="NZ_CAJHIU010000001.1"/>
</dbReference>
<accession>A0ABR9D923</accession>
<feature type="domain" description="Restriction endonuclease type IV Mrr" evidence="1">
    <location>
        <begin position="51"/>
        <end position="128"/>
    </location>
</feature>
<name>A0ABR9D923_9GAMM</name>
<dbReference type="InterPro" id="IPR052345">
    <property type="entry name" value="Rad_response_metalloprotease"/>
</dbReference>